<evidence type="ECO:0000313" key="3">
    <source>
        <dbReference type="Proteomes" id="UP000219285"/>
    </source>
</evidence>
<reference evidence="2 3" key="2">
    <citation type="submission" date="2020-04" db="EMBL/GenBank/DDBJ databases">
        <title>Complete genome sequence of Alteromonas pelagimontana 5.12T.</title>
        <authorList>
            <person name="Sinha R.K."/>
            <person name="Krishnan K.P."/>
            <person name="Kurian J.P."/>
        </authorList>
    </citation>
    <scope>NUCLEOTIDE SEQUENCE [LARGE SCALE GENOMIC DNA]</scope>
    <source>
        <strain evidence="2 3">5.12</strain>
    </source>
</reference>
<accession>A0A6M4MIN3</accession>
<dbReference type="AlphaFoldDB" id="A0A6M4MIN3"/>
<gene>
    <name evidence="2" type="ORF">CA267_017850</name>
</gene>
<evidence type="ECO:0000256" key="1">
    <source>
        <dbReference type="SAM" id="Phobius"/>
    </source>
</evidence>
<reference evidence="3" key="1">
    <citation type="submission" date="2014-12" db="EMBL/GenBank/DDBJ databases">
        <title>Complete genome sequence of a multi-drug resistant Klebsiella pneumoniae.</title>
        <authorList>
            <person name="Hua X."/>
            <person name="Chen Q."/>
            <person name="Li X."/>
            <person name="Feng Y."/>
            <person name="Ruan Z."/>
            <person name="Yu Y."/>
        </authorList>
    </citation>
    <scope>NUCLEOTIDE SEQUENCE [LARGE SCALE GENOMIC DNA]</scope>
    <source>
        <strain evidence="3">5.12</strain>
    </source>
</reference>
<organism evidence="2 3">
    <name type="scientific">Alteromonas pelagimontana</name>
    <dbReference type="NCBI Taxonomy" id="1858656"/>
    <lineage>
        <taxon>Bacteria</taxon>
        <taxon>Pseudomonadati</taxon>
        <taxon>Pseudomonadota</taxon>
        <taxon>Gammaproteobacteria</taxon>
        <taxon>Alteromonadales</taxon>
        <taxon>Alteromonadaceae</taxon>
        <taxon>Alteromonas/Salinimonas group</taxon>
        <taxon>Alteromonas</taxon>
    </lineage>
</organism>
<name>A0A6M4MIN3_9ALTE</name>
<dbReference type="Proteomes" id="UP000219285">
    <property type="component" value="Chromosome"/>
</dbReference>
<keyword evidence="1" id="KW-0472">Membrane</keyword>
<dbReference type="KEGG" id="apel:CA267_017850"/>
<keyword evidence="3" id="KW-1185">Reference proteome</keyword>
<sequence>MRYSLHYLQGRWFLAAILGALAGPLIIGRGFAWRL</sequence>
<proteinExistence type="predicted"/>
<protein>
    <submittedName>
        <fullName evidence="2">Uncharacterized protein</fullName>
    </submittedName>
</protein>
<feature type="transmembrane region" description="Helical" evidence="1">
    <location>
        <begin position="12"/>
        <end position="32"/>
    </location>
</feature>
<keyword evidence="1" id="KW-1133">Transmembrane helix</keyword>
<evidence type="ECO:0000313" key="2">
    <source>
        <dbReference type="EMBL" id="QJR82485.1"/>
    </source>
</evidence>
<dbReference type="EMBL" id="CP052766">
    <property type="protein sequence ID" value="QJR82485.1"/>
    <property type="molecule type" value="Genomic_DNA"/>
</dbReference>
<keyword evidence="1" id="KW-0812">Transmembrane</keyword>